<dbReference type="PROSITE" id="PS50208">
    <property type="entry name" value="CASPASE_P20"/>
    <property type="match status" value="1"/>
</dbReference>
<evidence type="ECO:0000256" key="1">
    <source>
        <dbReference type="ARBA" id="ARBA00022737"/>
    </source>
</evidence>
<feature type="domain" description="FtsK" evidence="6">
    <location>
        <begin position="616"/>
        <end position="816"/>
    </location>
</feature>
<dbReference type="RefSeq" id="WP_153407645.1">
    <property type="nucleotide sequence ID" value="NZ_WEGK01000001.1"/>
</dbReference>
<feature type="domain" description="FtsK" evidence="6">
    <location>
        <begin position="1243"/>
        <end position="1425"/>
    </location>
</feature>
<evidence type="ECO:0000256" key="2">
    <source>
        <dbReference type="ARBA" id="ARBA00022741"/>
    </source>
</evidence>
<dbReference type="OrthoDB" id="9807790at2"/>
<evidence type="ECO:0000313" key="8">
    <source>
        <dbReference type="Proteomes" id="UP000438448"/>
    </source>
</evidence>
<keyword evidence="1" id="KW-0677">Repeat</keyword>
<dbReference type="InterPro" id="IPR003593">
    <property type="entry name" value="AAA+_ATPase"/>
</dbReference>
<feature type="domain" description="FtsK" evidence="6">
    <location>
        <begin position="938"/>
        <end position="1139"/>
    </location>
</feature>
<proteinExistence type="predicted"/>
<dbReference type="Gene3D" id="3.40.50.300">
    <property type="entry name" value="P-loop containing nucleotide triphosphate hydrolases"/>
    <property type="match status" value="4"/>
</dbReference>
<feature type="binding site" evidence="4">
    <location>
        <begin position="1260"/>
        <end position="1267"/>
    </location>
    <ligand>
        <name>ATP</name>
        <dbReference type="ChEBI" id="CHEBI:30616"/>
    </ligand>
</feature>
<keyword evidence="2 4" id="KW-0547">Nucleotide-binding</keyword>
<dbReference type="SMART" id="SM00382">
    <property type="entry name" value="AAA"/>
    <property type="match status" value="4"/>
</dbReference>
<dbReference type="GO" id="GO:0006508">
    <property type="term" value="P:proteolysis"/>
    <property type="evidence" value="ECO:0007669"/>
    <property type="project" value="InterPro"/>
</dbReference>
<dbReference type="GO" id="GO:0004197">
    <property type="term" value="F:cysteine-type endopeptidase activity"/>
    <property type="evidence" value="ECO:0007669"/>
    <property type="project" value="InterPro"/>
</dbReference>
<evidence type="ECO:0000256" key="4">
    <source>
        <dbReference type="PROSITE-ProRule" id="PRU00289"/>
    </source>
</evidence>
<dbReference type="InterPro" id="IPR002543">
    <property type="entry name" value="FtsK_dom"/>
</dbReference>
<dbReference type="NCBIfam" id="TIGR03925">
    <property type="entry name" value="T7SS_EccC_b"/>
    <property type="match status" value="1"/>
</dbReference>
<dbReference type="SUPFAM" id="SSF52540">
    <property type="entry name" value="P-loop containing nucleoside triphosphate hydrolases"/>
    <property type="match status" value="4"/>
</dbReference>
<evidence type="ECO:0000259" key="5">
    <source>
        <dbReference type="PROSITE" id="PS50208"/>
    </source>
</evidence>
<feature type="domain" description="Caspase family p20" evidence="5">
    <location>
        <begin position="6"/>
        <end position="135"/>
    </location>
</feature>
<sequence>MTSPTGRRLALFVANDTFHSPGIPRLHAPVSDANQLRELLRDPEIGAFAPAEILVNESKAEIERGIERLFRGAEPEDVVLFYFSGHGIRTRHNLYLATSNTDTQLISSSAVSATFIKELIRESPAAAKIILLDCCYSGAFLGGDVIKSQPTVDDVGHELAAGEGICVLTAATAVQVAGDGGAERSAPLSVFTSAVVKGIATGLADNGTGVINTHSLWSYVSAEVRGRTSRQTPSHYGVLQEEVHIARTRRRLPVAVDGGDRVALGTLLGRLEHTPDYGLRAENWWGTGRLTVPIGQQRQPDGGAGETVWLDFSRDDRNLLIVGRAGSGKSTLLRTLIGSLVLTHTPDEVRIMALESSNRVGSLRALPHIARVVGDDEPDQVAALLEEIVGEIRARKILYREQSIDSPTSLRSVRATLPNPVPDLFLLLDPWDEFADLLSHIGQTLKQIAGTGPEYAVHVVATVRDWRDVPDWLAGPISSHIELRLQRPEESHVDRDRALRLPDGPGWALAARQPFRIALPDIRDLPDAAAALPEMTDGAADLVTRVALARQGVSVTVIPHGVAVGRVPALGVESRLNDFAALYRIADPANPELGRRWQPKTGPDRLRIPIGIDGDGRPVLLDFKYAADGGMGPHGLLVGATGSGKSELLRTIVLGLALEHSPEQASFLLIEYKGGGTFGDFAGLPHLAGYIGDLSADLTLVQRLGDALAGELNRRQELFRAAGNVTSIRQYEQERVAGTSLDPLPELFVIIDEFSELLSQAPEFIDVLTAIGRMGRSLGIHLLLASQRLDETTLRGLDAHLSYRVALKTYSLNESRAVLDTPLAYHLPSIPGSGYLKTDSGEPLRFVAASSSRAEPSDRTAGVIEPVDLPLGISLVHAMVATEGPPVHRIWLPPLDTSPTLGNLTRPLPEPMPVALQRQPGLRPAAIGIVDAPRLHTRTPFQLDLAGAQGNVAVIGGPQSGKTTALRTLILALAFAHTPDQVQFYCLDFGGGELAALSGLPHVGSVAGRLDTDRVRRTIAELTELIQRREELFGQLDLSMAEFRRHKAKLVDVTPERRATDPLGADRFGDVFLVIDGYEAVRQDYEELELALNGIAARGLALGVHIVLAASRWSALRPALRDLLGSRVELRLGDPADSSLGRRQALVVPEGSPGRGLTPDGLHMLIALPRLGSSADSVGMAEGIADAVLVISARSGDLRAPEVRMLPSWVTHEELLRAVDRAGQVDPGTDRLSFPIGVDESDLAPVRIDFAATPHMMIFGDAESGKTNLLRLLIRGICASNTPDQAKIVLVDPRRTLLAQVQSGHLANYAASVPSLAELLGELVSVLEKRLPADGVTPQQLRERSWWTGPELYLIVDDYELVAGSNNPMTIIRELLPHGRDIGLHLIVARHTGGASRALYDPVLGMLKDLGSTGLLLSGDRNEGALLGTVRPAPMPAGRGTLVDRRRVELVQTAWTPPLV</sequence>
<evidence type="ECO:0000256" key="3">
    <source>
        <dbReference type="ARBA" id="ARBA00022840"/>
    </source>
</evidence>
<evidence type="ECO:0000259" key="6">
    <source>
        <dbReference type="PROSITE" id="PS50901"/>
    </source>
</evidence>
<dbReference type="PANTHER" id="PTHR22683:SF1">
    <property type="entry name" value="TYPE VII SECRETION SYSTEM PROTEIN ESSC"/>
    <property type="match status" value="1"/>
</dbReference>
<dbReference type="InterPro" id="IPR023837">
    <property type="entry name" value="EccCb-like_Actinobacteria"/>
</dbReference>
<comment type="caution">
    <text evidence="7">The sequence shown here is derived from an EMBL/GenBank/DDBJ whole genome shotgun (WGS) entry which is preliminary data.</text>
</comment>
<dbReference type="InterPro" id="IPR029030">
    <property type="entry name" value="Caspase-like_dom_sf"/>
</dbReference>
<dbReference type="InterPro" id="IPR011600">
    <property type="entry name" value="Pept_C14_caspase"/>
</dbReference>
<accession>A0A7K0CYD2</accession>
<keyword evidence="3 4" id="KW-0067">ATP-binding</keyword>
<gene>
    <name evidence="7" type="ORF">NRB20_07180</name>
</gene>
<dbReference type="InterPro" id="IPR050206">
    <property type="entry name" value="FtsK/SpoIIIE/SftA"/>
</dbReference>
<feature type="domain" description="FtsK" evidence="6">
    <location>
        <begin position="305"/>
        <end position="492"/>
    </location>
</feature>
<dbReference type="GO" id="GO:0005524">
    <property type="term" value="F:ATP binding"/>
    <property type="evidence" value="ECO:0007669"/>
    <property type="project" value="UniProtKB-UniRule"/>
</dbReference>
<keyword evidence="8" id="KW-1185">Reference proteome</keyword>
<reference evidence="7 8" key="1">
    <citation type="submission" date="2019-10" db="EMBL/GenBank/DDBJ databases">
        <title>Nocardia macrotermitis sp. nov. and Nocardia aurantia sp. nov., isolated from the gut of fungus growing-termite Macrotermes natalensis.</title>
        <authorList>
            <person name="Benndorf R."/>
            <person name="Schwitalla J."/>
            <person name="Martin K."/>
            <person name="De Beer W."/>
            <person name="Kaster A.-K."/>
            <person name="Vollmers J."/>
            <person name="Poulsen M."/>
            <person name="Beemelmanns C."/>
        </authorList>
    </citation>
    <scope>NUCLEOTIDE SEQUENCE [LARGE SCALE GENOMIC DNA]</scope>
    <source>
        <strain evidence="7 8">RB20</strain>
    </source>
</reference>
<evidence type="ECO:0000313" key="7">
    <source>
        <dbReference type="EMBL" id="MQY17654.1"/>
    </source>
</evidence>
<dbReference type="PANTHER" id="PTHR22683">
    <property type="entry name" value="SPORULATION PROTEIN RELATED"/>
    <property type="match status" value="1"/>
</dbReference>
<feature type="binding site" evidence="4">
    <location>
        <begin position="639"/>
        <end position="646"/>
    </location>
    <ligand>
        <name>ATP</name>
        <dbReference type="ChEBI" id="CHEBI:30616"/>
    </ligand>
</feature>
<dbReference type="InterPro" id="IPR027417">
    <property type="entry name" value="P-loop_NTPase"/>
</dbReference>
<feature type="binding site" evidence="4">
    <location>
        <begin position="323"/>
        <end position="330"/>
    </location>
    <ligand>
        <name>ATP</name>
        <dbReference type="ChEBI" id="CHEBI:30616"/>
    </ligand>
</feature>
<dbReference type="Pfam" id="PF00656">
    <property type="entry name" value="Peptidase_C14"/>
    <property type="match status" value="1"/>
</dbReference>
<dbReference type="GO" id="GO:0003677">
    <property type="term" value="F:DNA binding"/>
    <property type="evidence" value="ECO:0007669"/>
    <property type="project" value="InterPro"/>
</dbReference>
<dbReference type="EMBL" id="WEGK01000001">
    <property type="protein sequence ID" value="MQY17654.1"/>
    <property type="molecule type" value="Genomic_DNA"/>
</dbReference>
<dbReference type="Proteomes" id="UP000438448">
    <property type="component" value="Unassembled WGS sequence"/>
</dbReference>
<dbReference type="Pfam" id="PF01580">
    <property type="entry name" value="FtsK_SpoIIIE"/>
    <property type="match status" value="4"/>
</dbReference>
<dbReference type="NCBIfam" id="NF047832">
    <property type="entry name" value="caspase_w_EACC1"/>
    <property type="match status" value="1"/>
</dbReference>
<feature type="binding site" evidence="4">
    <location>
        <begin position="956"/>
        <end position="963"/>
    </location>
    <ligand>
        <name>ATP</name>
        <dbReference type="ChEBI" id="CHEBI:30616"/>
    </ligand>
</feature>
<dbReference type="Gene3D" id="3.40.50.1460">
    <property type="match status" value="1"/>
</dbReference>
<protein>
    <submittedName>
        <fullName evidence="7">Uncharacterized protein</fullName>
    </submittedName>
</protein>
<organism evidence="7 8">
    <name type="scientific">Nocardia macrotermitis</name>
    <dbReference type="NCBI Taxonomy" id="2585198"/>
    <lineage>
        <taxon>Bacteria</taxon>
        <taxon>Bacillati</taxon>
        <taxon>Actinomycetota</taxon>
        <taxon>Actinomycetes</taxon>
        <taxon>Mycobacteriales</taxon>
        <taxon>Nocardiaceae</taxon>
        <taxon>Nocardia</taxon>
    </lineage>
</organism>
<dbReference type="InterPro" id="IPR001309">
    <property type="entry name" value="Pept_C14_p20"/>
</dbReference>
<name>A0A7K0CYD2_9NOCA</name>
<dbReference type="SUPFAM" id="SSF52129">
    <property type="entry name" value="Caspase-like"/>
    <property type="match status" value="1"/>
</dbReference>
<dbReference type="PROSITE" id="PS50901">
    <property type="entry name" value="FTSK"/>
    <property type="match status" value="4"/>
</dbReference>